<gene>
    <name evidence="1" type="ORF">MEDL_25864</name>
</gene>
<accession>A0A8S3RYR1</accession>
<dbReference type="AlphaFoldDB" id="A0A8S3RYR1"/>
<comment type="caution">
    <text evidence="1">The sequence shown here is derived from an EMBL/GenBank/DDBJ whole genome shotgun (WGS) entry which is preliminary data.</text>
</comment>
<name>A0A8S3RYR1_MYTED</name>
<evidence type="ECO:0000313" key="2">
    <source>
        <dbReference type="Proteomes" id="UP000683360"/>
    </source>
</evidence>
<protein>
    <submittedName>
        <fullName evidence="1">Uncharacterized protein</fullName>
    </submittedName>
</protein>
<organism evidence="1 2">
    <name type="scientific">Mytilus edulis</name>
    <name type="common">Blue mussel</name>
    <dbReference type="NCBI Taxonomy" id="6550"/>
    <lineage>
        <taxon>Eukaryota</taxon>
        <taxon>Metazoa</taxon>
        <taxon>Spiralia</taxon>
        <taxon>Lophotrochozoa</taxon>
        <taxon>Mollusca</taxon>
        <taxon>Bivalvia</taxon>
        <taxon>Autobranchia</taxon>
        <taxon>Pteriomorphia</taxon>
        <taxon>Mytilida</taxon>
        <taxon>Mytiloidea</taxon>
        <taxon>Mytilidae</taxon>
        <taxon>Mytilinae</taxon>
        <taxon>Mytilus</taxon>
    </lineage>
</organism>
<reference evidence="1" key="1">
    <citation type="submission" date="2021-03" db="EMBL/GenBank/DDBJ databases">
        <authorList>
            <person name="Bekaert M."/>
        </authorList>
    </citation>
    <scope>NUCLEOTIDE SEQUENCE</scope>
</reference>
<proteinExistence type="predicted"/>
<keyword evidence="2" id="KW-1185">Reference proteome</keyword>
<sequence>MWLHHTRLAREHGVLVYWIYLDVINACKYIATPYETCQRTWCLSLLDLFRCDKCMDRFVLSRAREVCGVETVRLSVDVTMEQHIELLEVYMCLGYKGERPEEASSVHAPGYKGERVNITDRTISSVHILQDIKGKDIKEKVNITDRTNDDIHCVRMQEKDRTTRSVHVLQDIKEKGVNITDRTISSVHAPGYKGESSGYIKGGKVNITDRTTRKCTCAQDIKEKVHVSDINSEGNITDRTISSVCVSGYKGERRKVNITDRGRTTSSVHGDIKEKGYKGEKVNITDRTTKSVHVFWDIKGERTTRSVHVLQDIKEKVNITDRTKYKCTCALGYKGGRMQRRKVNITDRTISSVHAPGYKEEGYKGEKDIKEKGDRTTRSTCARDIKRRKDIKEKVNITDRTNSSVHVLRDIKEKGYKYERVNITDRTTSNVHVLQDIKEEGKYNR</sequence>
<dbReference type="EMBL" id="CAJPWZ010001279">
    <property type="protein sequence ID" value="CAG2211869.1"/>
    <property type="molecule type" value="Genomic_DNA"/>
</dbReference>
<evidence type="ECO:0000313" key="1">
    <source>
        <dbReference type="EMBL" id="CAG2211869.1"/>
    </source>
</evidence>
<dbReference type="Proteomes" id="UP000683360">
    <property type="component" value="Unassembled WGS sequence"/>
</dbReference>